<organism evidence="1 2">
    <name type="scientific">Spironucleus salmonicida</name>
    <dbReference type="NCBI Taxonomy" id="348837"/>
    <lineage>
        <taxon>Eukaryota</taxon>
        <taxon>Metamonada</taxon>
        <taxon>Diplomonadida</taxon>
        <taxon>Hexamitidae</taxon>
        <taxon>Hexamitinae</taxon>
        <taxon>Spironucleus</taxon>
    </lineage>
</organism>
<dbReference type="KEGG" id="ssao:94302573"/>
<protein>
    <submittedName>
        <fullName evidence="1">Uncharacterized protein</fullName>
    </submittedName>
</protein>
<evidence type="ECO:0000313" key="1">
    <source>
        <dbReference type="EMBL" id="KAH0569596.1"/>
    </source>
</evidence>
<dbReference type="GeneID" id="94302573"/>
<dbReference type="EMBL" id="AUWU02000009">
    <property type="protein sequence ID" value="KAH0569596.1"/>
    <property type="molecule type" value="Genomic_DNA"/>
</dbReference>
<accession>A0A9P8LKD6</accession>
<dbReference type="AlphaFoldDB" id="A0A9P8LKD6"/>
<proteinExistence type="predicted"/>
<name>A0A9P8LKD6_9EUKA</name>
<reference evidence="1 2" key="1">
    <citation type="journal article" date="2014" name="PLoS Genet.">
        <title>The Genome of Spironucleus salmonicida Highlights a Fish Pathogen Adapted to Fluctuating Environments.</title>
        <authorList>
            <person name="Xu F."/>
            <person name="Jerlstrom-Hultqvist J."/>
            <person name="Einarsson E."/>
            <person name="Astvaldsson A."/>
            <person name="Svard S.G."/>
            <person name="Andersson J.O."/>
        </authorList>
    </citation>
    <scope>NUCLEOTIDE SEQUENCE [LARGE SCALE GENOMIC DNA]</scope>
    <source>
        <strain evidence="1 2">ATCC 50377</strain>
    </source>
</reference>
<comment type="caution">
    <text evidence="1">The sequence shown here is derived from an EMBL/GenBank/DDBJ whole genome shotgun (WGS) entry which is preliminary data.</text>
</comment>
<dbReference type="Proteomes" id="UP000018208">
    <property type="component" value="Unassembled WGS sequence"/>
</dbReference>
<dbReference type="RefSeq" id="XP_067760369.1">
    <property type="nucleotide sequence ID" value="XM_067912312.1"/>
</dbReference>
<evidence type="ECO:0000313" key="2">
    <source>
        <dbReference type="Proteomes" id="UP000018208"/>
    </source>
</evidence>
<sequence>MLLQYQFSSGIRCSTSPYATQDLLMCFLQHPDLHSFAQQQLISVCFRAYAPLLVPEDNRYSLNLMTRNIKQSIDKLELIIECLTNGYGEVFHLDSNAVNLSDFSSKIKQNQENLAAKQLVRAYLLCLTAFLEAQSHRPQKRSRDTFIISLMLQLYHYMYNTKNVITDFQPRNSSRNWIIDIQ</sequence>
<keyword evidence="2" id="KW-1185">Reference proteome</keyword>
<gene>
    <name evidence="1" type="ORF">SS50377_28550</name>
</gene>